<proteinExistence type="predicted"/>
<dbReference type="GeneID" id="95574547"/>
<accession>A0ABY5PW22</accession>
<sequence>MSPLTPSWRAPRRTWQAPAHSRARYAEIPTPLGTYTLFREPGRRRTATAKAEARERWQFRLGEDTVLEIHDAAAPWYGMRVRMRRGVRGRLDGVPFTAHARGRSLLAHRRGIHFTLADGRTLSFTVHRLHRHFVRRTAGTDTVISRTHSGTWEAHALDRGETALLCLITIAGLDQLLDPPLWNLL</sequence>
<dbReference type="RefSeq" id="WP_257855888.1">
    <property type="nucleotide sequence ID" value="NZ_CP102514.1"/>
</dbReference>
<dbReference type="EMBL" id="CP102514">
    <property type="protein sequence ID" value="UUY48189.1"/>
    <property type="molecule type" value="Genomic_DNA"/>
</dbReference>
<evidence type="ECO:0000313" key="2">
    <source>
        <dbReference type="Proteomes" id="UP001057738"/>
    </source>
</evidence>
<keyword evidence="2" id="KW-1185">Reference proteome</keyword>
<name>A0ABY5PW22_9ACTN</name>
<gene>
    <name evidence="1" type="ORF">NRK68_13775</name>
</gene>
<protein>
    <submittedName>
        <fullName evidence="1">Uncharacterized protein</fullName>
    </submittedName>
</protein>
<dbReference type="Proteomes" id="UP001057738">
    <property type="component" value="Chromosome"/>
</dbReference>
<reference evidence="1" key="1">
    <citation type="submission" date="2022-08" db="EMBL/GenBank/DDBJ databases">
        <authorList>
            <person name="Tian L."/>
        </authorList>
    </citation>
    <scope>NUCLEOTIDE SEQUENCE</scope>
    <source>
        <strain evidence="1">CM253</strain>
    </source>
</reference>
<evidence type="ECO:0000313" key="1">
    <source>
        <dbReference type="EMBL" id="UUY48189.1"/>
    </source>
</evidence>
<organism evidence="1 2">
    <name type="scientific">Streptomyces yangpuensis</name>
    <dbReference type="NCBI Taxonomy" id="1648182"/>
    <lineage>
        <taxon>Bacteria</taxon>
        <taxon>Bacillati</taxon>
        <taxon>Actinomycetota</taxon>
        <taxon>Actinomycetes</taxon>
        <taxon>Kitasatosporales</taxon>
        <taxon>Streptomycetaceae</taxon>
        <taxon>Streptomyces</taxon>
    </lineage>
</organism>